<evidence type="ECO:0000313" key="9">
    <source>
        <dbReference type="Proteomes" id="UP000887540"/>
    </source>
</evidence>
<comment type="subcellular location">
    <subcellularLocation>
        <location evidence="1">Membrane</location>
    </subcellularLocation>
</comment>
<dbReference type="PANTHER" id="PTHR23277:SF108">
    <property type="entry name" value="FASCICLIN-3"/>
    <property type="match status" value="1"/>
</dbReference>
<organism evidence="9 10">
    <name type="scientific">Acrobeloides nanus</name>
    <dbReference type="NCBI Taxonomy" id="290746"/>
    <lineage>
        <taxon>Eukaryota</taxon>
        <taxon>Metazoa</taxon>
        <taxon>Ecdysozoa</taxon>
        <taxon>Nematoda</taxon>
        <taxon>Chromadorea</taxon>
        <taxon>Rhabditida</taxon>
        <taxon>Tylenchina</taxon>
        <taxon>Cephalobomorpha</taxon>
        <taxon>Cephaloboidea</taxon>
        <taxon>Cephalobidae</taxon>
        <taxon>Acrobeloides</taxon>
    </lineage>
</organism>
<evidence type="ECO:0000256" key="2">
    <source>
        <dbReference type="ARBA" id="ARBA00022729"/>
    </source>
</evidence>
<dbReference type="InterPro" id="IPR003598">
    <property type="entry name" value="Ig_sub2"/>
</dbReference>
<protein>
    <submittedName>
        <fullName evidence="10">Ig-like domain-containing protein</fullName>
    </submittedName>
</protein>
<evidence type="ECO:0000259" key="8">
    <source>
        <dbReference type="PROSITE" id="PS50835"/>
    </source>
</evidence>
<keyword evidence="6" id="KW-0325">Glycoprotein</keyword>
<sequence>MYLVTILCSCLLIQTKSLEIFPISDAKLKVGGQLTLNCTFRTNETATAEWIFSDYGYNEVKKIFAPSDDIQIFDFHINHHYAFHPVTYTCVIETTSQKLNRSMKIASLTSPRFSYKRAFFREDEAAKKMGDRAEIECKVMYSNPEPRWIWKFNNGSLPEGVRVENFSYKGIENAKSILVFPKVAQENFGSYTCRAENELGSEEDTVRLVLLNNPDKPDIEYESVLPRLKAVFIAKIET</sequence>
<dbReference type="InterPro" id="IPR003599">
    <property type="entry name" value="Ig_sub"/>
</dbReference>
<evidence type="ECO:0000313" key="10">
    <source>
        <dbReference type="WBParaSite" id="ACRNAN_scaffold5174.g16946.t1"/>
    </source>
</evidence>
<keyword evidence="4" id="KW-0472">Membrane</keyword>
<keyword evidence="5" id="KW-1015">Disulfide bond</keyword>
<name>A0A914E3H8_9BILA</name>
<evidence type="ECO:0000256" key="6">
    <source>
        <dbReference type="ARBA" id="ARBA00023180"/>
    </source>
</evidence>
<accession>A0A914E3H8</accession>
<feature type="chain" id="PRO_5037732361" evidence="7">
    <location>
        <begin position="18"/>
        <end position="238"/>
    </location>
</feature>
<dbReference type="Pfam" id="PF13927">
    <property type="entry name" value="Ig_3"/>
    <property type="match status" value="1"/>
</dbReference>
<evidence type="ECO:0000256" key="7">
    <source>
        <dbReference type="SAM" id="SignalP"/>
    </source>
</evidence>
<dbReference type="GO" id="GO:0007157">
    <property type="term" value="P:heterophilic cell-cell adhesion via plasma membrane cell adhesion molecules"/>
    <property type="evidence" value="ECO:0007669"/>
    <property type="project" value="TreeGrafter"/>
</dbReference>
<keyword evidence="9" id="KW-1185">Reference proteome</keyword>
<dbReference type="GO" id="GO:0005912">
    <property type="term" value="C:adherens junction"/>
    <property type="evidence" value="ECO:0007669"/>
    <property type="project" value="TreeGrafter"/>
</dbReference>
<reference evidence="10" key="1">
    <citation type="submission" date="2022-11" db="UniProtKB">
        <authorList>
            <consortium name="WormBaseParasite"/>
        </authorList>
    </citation>
    <scope>IDENTIFICATION</scope>
</reference>
<dbReference type="GO" id="GO:0007156">
    <property type="term" value="P:homophilic cell adhesion via plasma membrane adhesion molecules"/>
    <property type="evidence" value="ECO:0007669"/>
    <property type="project" value="TreeGrafter"/>
</dbReference>
<dbReference type="SUPFAM" id="SSF48726">
    <property type="entry name" value="Immunoglobulin"/>
    <property type="match status" value="1"/>
</dbReference>
<keyword evidence="3" id="KW-0677">Repeat</keyword>
<dbReference type="InterPro" id="IPR007110">
    <property type="entry name" value="Ig-like_dom"/>
</dbReference>
<dbReference type="SMART" id="SM00408">
    <property type="entry name" value="IGc2"/>
    <property type="match status" value="1"/>
</dbReference>
<dbReference type="InterPro" id="IPR013783">
    <property type="entry name" value="Ig-like_fold"/>
</dbReference>
<dbReference type="Proteomes" id="UP000887540">
    <property type="component" value="Unplaced"/>
</dbReference>
<dbReference type="WBParaSite" id="ACRNAN_scaffold5174.g16946.t1">
    <property type="protein sequence ID" value="ACRNAN_scaffold5174.g16946.t1"/>
    <property type="gene ID" value="ACRNAN_scaffold5174.g16946"/>
</dbReference>
<evidence type="ECO:0000256" key="4">
    <source>
        <dbReference type="ARBA" id="ARBA00023136"/>
    </source>
</evidence>
<dbReference type="SMART" id="SM00409">
    <property type="entry name" value="IG"/>
    <property type="match status" value="2"/>
</dbReference>
<feature type="domain" description="Ig-like" evidence="8">
    <location>
        <begin position="111"/>
        <end position="209"/>
    </location>
</feature>
<keyword evidence="2 7" id="KW-0732">Signal</keyword>
<evidence type="ECO:0000256" key="5">
    <source>
        <dbReference type="ARBA" id="ARBA00023157"/>
    </source>
</evidence>
<dbReference type="Gene3D" id="2.60.40.10">
    <property type="entry name" value="Immunoglobulins"/>
    <property type="match status" value="1"/>
</dbReference>
<dbReference type="PROSITE" id="PS50835">
    <property type="entry name" value="IG_LIKE"/>
    <property type="match status" value="1"/>
</dbReference>
<dbReference type="InterPro" id="IPR051427">
    <property type="entry name" value="Nectin/Nectin-like"/>
</dbReference>
<evidence type="ECO:0000256" key="3">
    <source>
        <dbReference type="ARBA" id="ARBA00022737"/>
    </source>
</evidence>
<proteinExistence type="predicted"/>
<dbReference type="GO" id="GO:0016020">
    <property type="term" value="C:membrane"/>
    <property type="evidence" value="ECO:0007669"/>
    <property type="project" value="UniProtKB-SubCell"/>
</dbReference>
<dbReference type="CDD" id="cd00096">
    <property type="entry name" value="Ig"/>
    <property type="match status" value="1"/>
</dbReference>
<feature type="signal peptide" evidence="7">
    <location>
        <begin position="1"/>
        <end position="17"/>
    </location>
</feature>
<dbReference type="PANTHER" id="PTHR23277">
    <property type="entry name" value="NECTIN-RELATED"/>
    <property type="match status" value="1"/>
</dbReference>
<dbReference type="InterPro" id="IPR036179">
    <property type="entry name" value="Ig-like_dom_sf"/>
</dbReference>
<dbReference type="AlphaFoldDB" id="A0A914E3H8"/>
<evidence type="ECO:0000256" key="1">
    <source>
        <dbReference type="ARBA" id="ARBA00004370"/>
    </source>
</evidence>